<gene>
    <name evidence="3" type="ORF">H9943_10045</name>
</gene>
<feature type="transmembrane region" description="Helical" evidence="1">
    <location>
        <begin position="286"/>
        <end position="305"/>
    </location>
</feature>
<keyword evidence="3" id="KW-0012">Acyltransferase</keyword>
<dbReference type="Proteomes" id="UP000824209">
    <property type="component" value="Unassembled WGS sequence"/>
</dbReference>
<feature type="transmembrane region" description="Helical" evidence="1">
    <location>
        <begin position="159"/>
        <end position="179"/>
    </location>
</feature>
<feature type="domain" description="Acyltransferase 3" evidence="2">
    <location>
        <begin position="14"/>
        <end position="340"/>
    </location>
</feature>
<dbReference type="GO" id="GO:0016747">
    <property type="term" value="F:acyltransferase activity, transferring groups other than amino-acyl groups"/>
    <property type="evidence" value="ECO:0007669"/>
    <property type="project" value="InterPro"/>
</dbReference>
<feature type="transmembrane region" description="Helical" evidence="1">
    <location>
        <begin position="185"/>
        <end position="204"/>
    </location>
</feature>
<keyword evidence="1" id="KW-0472">Membrane</keyword>
<feature type="transmembrane region" description="Helical" evidence="1">
    <location>
        <begin position="38"/>
        <end position="55"/>
    </location>
</feature>
<comment type="caution">
    <text evidence="3">The sequence shown here is derived from an EMBL/GenBank/DDBJ whole genome shotgun (WGS) entry which is preliminary data.</text>
</comment>
<feature type="transmembrane region" description="Helical" evidence="1">
    <location>
        <begin position="244"/>
        <end position="265"/>
    </location>
</feature>
<reference evidence="3" key="2">
    <citation type="submission" date="2021-04" db="EMBL/GenBank/DDBJ databases">
        <authorList>
            <person name="Gilroy R."/>
        </authorList>
    </citation>
    <scope>NUCLEOTIDE SEQUENCE</scope>
    <source>
        <strain evidence="3">ChiBcec8-14828</strain>
    </source>
</reference>
<proteinExistence type="predicted"/>
<evidence type="ECO:0000259" key="2">
    <source>
        <dbReference type="Pfam" id="PF01757"/>
    </source>
</evidence>
<keyword evidence="3" id="KW-0808">Transferase</keyword>
<dbReference type="InterPro" id="IPR002656">
    <property type="entry name" value="Acyl_transf_3_dom"/>
</dbReference>
<keyword evidence="1" id="KW-1133">Transmembrane helix</keyword>
<evidence type="ECO:0000313" key="4">
    <source>
        <dbReference type="Proteomes" id="UP000824209"/>
    </source>
</evidence>
<reference evidence="3" key="1">
    <citation type="journal article" date="2021" name="PeerJ">
        <title>Extensive microbial diversity within the chicken gut microbiome revealed by metagenomics and culture.</title>
        <authorList>
            <person name="Gilroy R."/>
            <person name="Ravi A."/>
            <person name="Getino M."/>
            <person name="Pursley I."/>
            <person name="Horton D.L."/>
            <person name="Alikhan N.F."/>
            <person name="Baker D."/>
            <person name="Gharbi K."/>
            <person name="Hall N."/>
            <person name="Watson M."/>
            <person name="Adriaenssens E.M."/>
            <person name="Foster-Nyarko E."/>
            <person name="Jarju S."/>
            <person name="Secka A."/>
            <person name="Antonio M."/>
            <person name="Oren A."/>
            <person name="Chaudhuri R.R."/>
            <person name="La Ragione R."/>
            <person name="Hildebrand F."/>
            <person name="Pallen M.J."/>
        </authorList>
    </citation>
    <scope>NUCLEOTIDE SEQUENCE</scope>
    <source>
        <strain evidence="3">ChiBcec8-14828</strain>
    </source>
</reference>
<accession>A0A9D2M4N0</accession>
<feature type="transmembrane region" description="Helical" evidence="1">
    <location>
        <begin position="129"/>
        <end position="150"/>
    </location>
</feature>
<sequence length="366" mass="41637">MEHTNFNTAQERISWVDAFKGLCIVMMVWGHTGAPGTAYIYLFHIPAFFILSGYTQKLDVKHPFRMIGKRFLTLFVPYFVINEGFFALYSILNRMGLYSYVSDTPPTGFVQNTLVFLQWPQAMSPLGGATWFLLVLFFAQTVVLLLQFAFSKTKHSHRWVFLSGALVMGIGWICIERGWLSRWTLDLGFFAVGFVVLGMMLKHYRILECKVDSRTMAPMAVVTGVLIASFFFKDGLVNWPVREFIHPLLYLAGVWSGFYLSYLFIQYAHTAFVPLYGFFQKIGQRTFSILCGHFLTLKIATLLLALCGLAPFDALKQIAWTSSCWWLYEIAVSVALCCGISVLAEKNALTNYLVNAKLPKRKESVK</sequence>
<evidence type="ECO:0000256" key="1">
    <source>
        <dbReference type="SAM" id="Phobius"/>
    </source>
</evidence>
<dbReference type="EMBL" id="DWYA01000089">
    <property type="protein sequence ID" value="HJB40719.1"/>
    <property type="molecule type" value="Genomic_DNA"/>
</dbReference>
<organism evidence="3 4">
    <name type="scientific">Candidatus Ruthenibacterium avium</name>
    <dbReference type="NCBI Taxonomy" id="2838751"/>
    <lineage>
        <taxon>Bacteria</taxon>
        <taxon>Bacillati</taxon>
        <taxon>Bacillota</taxon>
        <taxon>Clostridia</taxon>
        <taxon>Eubacteriales</taxon>
        <taxon>Oscillospiraceae</taxon>
        <taxon>Ruthenibacterium</taxon>
    </lineage>
</organism>
<feature type="transmembrane region" description="Helical" evidence="1">
    <location>
        <begin position="325"/>
        <end position="344"/>
    </location>
</feature>
<evidence type="ECO:0000313" key="3">
    <source>
        <dbReference type="EMBL" id="HJB40719.1"/>
    </source>
</evidence>
<name>A0A9D2M4N0_9FIRM</name>
<feature type="transmembrane region" description="Helical" evidence="1">
    <location>
        <begin position="71"/>
        <end position="92"/>
    </location>
</feature>
<dbReference type="InterPro" id="IPR052734">
    <property type="entry name" value="Nod_factor_acetyltransferase"/>
</dbReference>
<protein>
    <submittedName>
        <fullName evidence="3">Acyltransferase family protein</fullName>
    </submittedName>
</protein>
<feature type="transmembrane region" description="Helical" evidence="1">
    <location>
        <begin position="216"/>
        <end position="232"/>
    </location>
</feature>
<dbReference type="Pfam" id="PF01757">
    <property type="entry name" value="Acyl_transf_3"/>
    <property type="match status" value="1"/>
</dbReference>
<dbReference type="PANTHER" id="PTHR37312">
    <property type="entry name" value="MEMBRANE-BOUND ACYLTRANSFERASE YKRP-RELATED"/>
    <property type="match status" value="1"/>
</dbReference>
<dbReference type="AlphaFoldDB" id="A0A9D2M4N0"/>
<dbReference type="PANTHER" id="PTHR37312:SF1">
    <property type="entry name" value="MEMBRANE-BOUND ACYLTRANSFERASE YKRP-RELATED"/>
    <property type="match status" value="1"/>
</dbReference>
<keyword evidence="1" id="KW-0812">Transmembrane</keyword>